<keyword evidence="3" id="KW-1185">Reference proteome</keyword>
<proteinExistence type="predicted"/>
<dbReference type="InterPro" id="IPR017946">
    <property type="entry name" value="PLC-like_Pdiesterase_TIM-brl"/>
</dbReference>
<organism evidence="2 3">
    <name type="scientific">Natronospirillum operosum</name>
    <dbReference type="NCBI Taxonomy" id="2759953"/>
    <lineage>
        <taxon>Bacteria</taxon>
        <taxon>Pseudomonadati</taxon>
        <taxon>Pseudomonadota</taxon>
        <taxon>Gammaproteobacteria</taxon>
        <taxon>Oceanospirillales</taxon>
        <taxon>Natronospirillaceae</taxon>
        <taxon>Natronospirillum</taxon>
    </lineage>
</organism>
<dbReference type="GO" id="GO:0006629">
    <property type="term" value="P:lipid metabolic process"/>
    <property type="evidence" value="ECO:0007669"/>
    <property type="project" value="InterPro"/>
</dbReference>
<gene>
    <name evidence="2" type="ORF">E4656_19200</name>
</gene>
<name>A0A4Z0W661_9GAMM</name>
<dbReference type="AlphaFoldDB" id="A0A4Z0W661"/>
<dbReference type="PANTHER" id="PTHR46211">
    <property type="entry name" value="GLYCEROPHOSPHORYL DIESTER PHOSPHODIESTERASE"/>
    <property type="match status" value="1"/>
</dbReference>
<dbReference type="GO" id="GO:0008081">
    <property type="term" value="F:phosphoric diester hydrolase activity"/>
    <property type="evidence" value="ECO:0007669"/>
    <property type="project" value="InterPro"/>
</dbReference>
<evidence type="ECO:0000313" key="3">
    <source>
        <dbReference type="Proteomes" id="UP000297475"/>
    </source>
</evidence>
<dbReference type="OrthoDB" id="9795622at2"/>
<feature type="domain" description="GP-PDE" evidence="1">
    <location>
        <begin position="4"/>
        <end position="242"/>
    </location>
</feature>
<evidence type="ECO:0000313" key="2">
    <source>
        <dbReference type="EMBL" id="TGG90254.1"/>
    </source>
</evidence>
<dbReference type="SUPFAM" id="SSF51695">
    <property type="entry name" value="PLC-like phosphodiesterases"/>
    <property type="match status" value="1"/>
</dbReference>
<dbReference type="RefSeq" id="WP_135484947.1">
    <property type="nucleotide sequence ID" value="NZ_SRMF01000015.1"/>
</dbReference>
<accession>A0A4Z0W661</accession>
<dbReference type="Gene3D" id="3.20.20.190">
    <property type="entry name" value="Phosphatidylinositol (PI) phosphodiesterase"/>
    <property type="match status" value="1"/>
</dbReference>
<dbReference type="PANTHER" id="PTHR46211:SF1">
    <property type="entry name" value="GLYCEROPHOSPHODIESTER PHOSPHODIESTERASE, CYTOPLASMIC"/>
    <property type="match status" value="1"/>
</dbReference>
<protein>
    <submittedName>
        <fullName evidence="2">Glycerophosphoryl diester phosphodiesterase</fullName>
    </submittedName>
</protein>
<sequence>MIADRLIAHRGCALLRPENTLEAMRVTADLGVPWVEIDANLLGDGTAIMFHDDYLDRLTNGSGPLAACNWQDVATLDVGSHFSTEYSAERIPRLDDAVALIDELRLGLNLEIKLYPHYAVADILPPVVAVLEKSWSRFDNLIISSFSTEALRALRALQPDWQLGQLWERIPADWAMLAEELGLVSIHCDYRYLDVATIAAIKAAGLDLYCYTVNDPTAGQVLLKAGVDGLITDNPLLFNLQD</sequence>
<comment type="caution">
    <text evidence="2">The sequence shown here is derived from an EMBL/GenBank/DDBJ whole genome shotgun (WGS) entry which is preliminary data.</text>
</comment>
<dbReference type="Pfam" id="PF03009">
    <property type="entry name" value="GDPD"/>
    <property type="match status" value="1"/>
</dbReference>
<dbReference type="EMBL" id="SRMF01000015">
    <property type="protein sequence ID" value="TGG90254.1"/>
    <property type="molecule type" value="Genomic_DNA"/>
</dbReference>
<reference evidence="2 3" key="1">
    <citation type="submission" date="2019-04" db="EMBL/GenBank/DDBJ databases">
        <title>Natronospirillum operosus gen. nov., sp. nov., a haloalkaliphilic satellite isolated from decaying biomass of laboratory culture of cyanobacterium Geitlerinema sp. and proposal of Natronospirillaceae fam. nov. and Saccharospirillaceae fam. nov.</title>
        <authorList>
            <person name="Kevbrin V."/>
            <person name="Boltyanskaya Y."/>
            <person name="Koziaeva V."/>
            <person name="Grouzdev D.S."/>
            <person name="Park M."/>
            <person name="Cho J."/>
        </authorList>
    </citation>
    <scope>NUCLEOTIDE SEQUENCE [LARGE SCALE GENOMIC DNA]</scope>
    <source>
        <strain evidence="2 3">G-116</strain>
    </source>
</reference>
<dbReference type="PROSITE" id="PS51704">
    <property type="entry name" value="GP_PDE"/>
    <property type="match status" value="1"/>
</dbReference>
<dbReference type="Proteomes" id="UP000297475">
    <property type="component" value="Unassembled WGS sequence"/>
</dbReference>
<evidence type="ECO:0000259" key="1">
    <source>
        <dbReference type="PROSITE" id="PS51704"/>
    </source>
</evidence>
<dbReference type="InterPro" id="IPR030395">
    <property type="entry name" value="GP_PDE_dom"/>
</dbReference>